<evidence type="ECO:0000313" key="1">
    <source>
        <dbReference type="EMBL" id="CAG8612938.1"/>
    </source>
</evidence>
<name>A0A9N9CVT3_9GLOM</name>
<keyword evidence="2" id="KW-1185">Reference proteome</keyword>
<organism evidence="1 2">
    <name type="scientific">Diversispora eburnea</name>
    <dbReference type="NCBI Taxonomy" id="1213867"/>
    <lineage>
        <taxon>Eukaryota</taxon>
        <taxon>Fungi</taxon>
        <taxon>Fungi incertae sedis</taxon>
        <taxon>Mucoromycota</taxon>
        <taxon>Glomeromycotina</taxon>
        <taxon>Glomeromycetes</taxon>
        <taxon>Diversisporales</taxon>
        <taxon>Diversisporaceae</taxon>
        <taxon>Diversispora</taxon>
    </lineage>
</organism>
<sequence>CMKLIRIDNVKPTKKFHNARSRYVEIIKPEDLMQKHWNNESCIRSNHSLTINKGLESPSQIII</sequence>
<comment type="caution">
    <text evidence="1">The sequence shown here is derived from an EMBL/GenBank/DDBJ whole genome shotgun (WGS) entry which is preliminary data.</text>
</comment>
<dbReference type="Proteomes" id="UP000789706">
    <property type="component" value="Unassembled WGS sequence"/>
</dbReference>
<dbReference type="AlphaFoldDB" id="A0A9N9CVT3"/>
<evidence type="ECO:0000313" key="2">
    <source>
        <dbReference type="Proteomes" id="UP000789706"/>
    </source>
</evidence>
<dbReference type="EMBL" id="CAJVPK010002432">
    <property type="protein sequence ID" value="CAG8612938.1"/>
    <property type="molecule type" value="Genomic_DNA"/>
</dbReference>
<proteinExistence type="predicted"/>
<gene>
    <name evidence="1" type="ORF">DEBURN_LOCUS10055</name>
</gene>
<accession>A0A9N9CVT3</accession>
<protein>
    <submittedName>
        <fullName evidence="1">604_t:CDS:1</fullName>
    </submittedName>
</protein>
<reference evidence="1" key="1">
    <citation type="submission" date="2021-06" db="EMBL/GenBank/DDBJ databases">
        <authorList>
            <person name="Kallberg Y."/>
            <person name="Tangrot J."/>
            <person name="Rosling A."/>
        </authorList>
    </citation>
    <scope>NUCLEOTIDE SEQUENCE</scope>
    <source>
        <strain evidence="1">AZ414A</strain>
    </source>
</reference>
<feature type="non-terminal residue" evidence="1">
    <location>
        <position position="63"/>
    </location>
</feature>